<evidence type="ECO:0000313" key="1">
    <source>
        <dbReference type="EMBL" id="MFD1142650.1"/>
    </source>
</evidence>
<dbReference type="Proteomes" id="UP001597116">
    <property type="component" value="Unassembled WGS sequence"/>
</dbReference>
<reference evidence="2" key="1">
    <citation type="journal article" date="2019" name="Int. J. Syst. Evol. Microbiol.">
        <title>The Global Catalogue of Microorganisms (GCM) 10K type strain sequencing project: providing services to taxonomists for standard genome sequencing and annotation.</title>
        <authorList>
            <consortium name="The Broad Institute Genomics Platform"/>
            <consortium name="The Broad Institute Genome Sequencing Center for Infectious Disease"/>
            <person name="Wu L."/>
            <person name="Ma J."/>
        </authorList>
    </citation>
    <scope>NUCLEOTIDE SEQUENCE [LARGE SCALE GENOMIC DNA]</scope>
    <source>
        <strain evidence="2">CCUG 55608</strain>
    </source>
</reference>
<evidence type="ECO:0008006" key="3">
    <source>
        <dbReference type="Google" id="ProtNLM"/>
    </source>
</evidence>
<dbReference type="RefSeq" id="WP_265993141.1">
    <property type="nucleotide sequence ID" value="NZ_CP110973.1"/>
</dbReference>
<comment type="caution">
    <text evidence="1">The sequence shown here is derived from an EMBL/GenBank/DDBJ whole genome shotgun (WGS) entry which is preliminary data.</text>
</comment>
<dbReference type="EMBL" id="JBHTLP010000008">
    <property type="protein sequence ID" value="MFD1142650.1"/>
    <property type="molecule type" value="Genomic_DNA"/>
</dbReference>
<organism evidence="1 2">
    <name type="scientific">Larkinella insperata</name>
    <dbReference type="NCBI Taxonomy" id="332158"/>
    <lineage>
        <taxon>Bacteria</taxon>
        <taxon>Pseudomonadati</taxon>
        <taxon>Bacteroidota</taxon>
        <taxon>Cytophagia</taxon>
        <taxon>Cytophagales</taxon>
        <taxon>Spirosomataceae</taxon>
        <taxon>Larkinella</taxon>
    </lineage>
</organism>
<gene>
    <name evidence="1" type="ORF">ACFQ4C_16105</name>
</gene>
<dbReference type="PROSITE" id="PS51257">
    <property type="entry name" value="PROKAR_LIPOPROTEIN"/>
    <property type="match status" value="1"/>
</dbReference>
<accession>A0ABW3QCC3</accession>
<keyword evidence="2" id="KW-1185">Reference proteome</keyword>
<evidence type="ECO:0000313" key="2">
    <source>
        <dbReference type="Proteomes" id="UP001597116"/>
    </source>
</evidence>
<protein>
    <recommendedName>
        <fullName evidence="3">YD repeat-containing protein</fullName>
    </recommendedName>
</protein>
<dbReference type="Gene3D" id="2.180.10.10">
    <property type="entry name" value="RHS repeat-associated core"/>
    <property type="match status" value="1"/>
</dbReference>
<name>A0ABW3QCC3_9BACT</name>
<sequence length="261" mass="30663">MRAVLFLLLLVAVTACDRRNDDAVLARGQSIRLIRHDYYGSPAKPTAVESTHYVYDQHNRIQEIVSNRSDGKLYSKLVFRWVAANTLRVEQHYTNPPWSSTYVSDLPLKLYSYSETVYNADTTIRERKYYTINNEKFDFRSSSRFAYDAQKRITRQDRYDANNKFISSADFTYDNRGNLIQATGDMTTYEYDTAPNPYKPIRVDAEISWFMSSNNIVGMKAVDQTTGVQEETRFRYEYRSDGYPVRMIYPDGRKEEFIYNR</sequence>
<proteinExistence type="predicted"/>